<dbReference type="EMBL" id="JAEUBE010000199">
    <property type="protein sequence ID" value="KAH3666906.1"/>
    <property type="molecule type" value="Genomic_DNA"/>
</dbReference>
<reference evidence="1" key="1">
    <citation type="journal article" date="2021" name="Open Biol.">
        <title>Shared evolutionary footprints suggest mitochondrial oxidative damage underlies multiple complex I losses in fungi.</title>
        <authorList>
            <person name="Schikora-Tamarit M.A."/>
            <person name="Marcet-Houben M."/>
            <person name="Nosek J."/>
            <person name="Gabaldon T."/>
        </authorList>
    </citation>
    <scope>NUCLEOTIDE SEQUENCE</scope>
    <source>
        <strain evidence="1">CBS6075</strain>
    </source>
</reference>
<dbReference type="RefSeq" id="XP_046061862.1">
    <property type="nucleotide sequence ID" value="XM_046204323.1"/>
</dbReference>
<proteinExistence type="predicted"/>
<evidence type="ECO:0000313" key="2">
    <source>
        <dbReference type="Proteomes" id="UP000769157"/>
    </source>
</evidence>
<accession>A0A9P8T6F2</accession>
<gene>
    <name evidence="1" type="ORF">OGAPHI_003356</name>
</gene>
<evidence type="ECO:0000313" key="1">
    <source>
        <dbReference type="EMBL" id="KAH3666906.1"/>
    </source>
</evidence>
<protein>
    <submittedName>
        <fullName evidence="1">Uncharacterized protein</fullName>
    </submittedName>
</protein>
<dbReference type="Proteomes" id="UP000769157">
    <property type="component" value="Unassembled WGS sequence"/>
</dbReference>
<keyword evidence="2" id="KW-1185">Reference proteome</keyword>
<reference evidence="1" key="2">
    <citation type="submission" date="2021-01" db="EMBL/GenBank/DDBJ databases">
        <authorList>
            <person name="Schikora-Tamarit M.A."/>
        </authorList>
    </citation>
    <scope>NUCLEOTIDE SEQUENCE</scope>
    <source>
        <strain evidence="1">CBS6075</strain>
    </source>
</reference>
<comment type="caution">
    <text evidence="1">The sequence shown here is derived from an EMBL/GenBank/DDBJ whole genome shotgun (WGS) entry which is preliminary data.</text>
</comment>
<dbReference type="GeneID" id="70235323"/>
<name>A0A9P8T6F2_9ASCO</name>
<organism evidence="1 2">
    <name type="scientific">Ogataea philodendri</name>
    <dbReference type="NCBI Taxonomy" id="1378263"/>
    <lineage>
        <taxon>Eukaryota</taxon>
        <taxon>Fungi</taxon>
        <taxon>Dikarya</taxon>
        <taxon>Ascomycota</taxon>
        <taxon>Saccharomycotina</taxon>
        <taxon>Pichiomycetes</taxon>
        <taxon>Pichiales</taxon>
        <taxon>Pichiaceae</taxon>
        <taxon>Ogataea</taxon>
    </lineage>
</organism>
<sequence>MNVAHKRVPVVNQSDQHPIVHDLREQLVASIKETQGFPNVIELLHKDISKSRTCPTNRELDILGNGSRRDSKRVLRHAGGCSVLLGSHGLVVQLFEVVDGSNALGQSVERVDERNQLDLRDLEVLAQTVVVVQLKQDLESGSVPGDLHLAP</sequence>
<dbReference type="AlphaFoldDB" id="A0A9P8T6F2"/>